<organism evidence="3 4">
    <name type="scientific">Phytophthora cactorum</name>
    <dbReference type="NCBI Taxonomy" id="29920"/>
    <lineage>
        <taxon>Eukaryota</taxon>
        <taxon>Sar</taxon>
        <taxon>Stramenopiles</taxon>
        <taxon>Oomycota</taxon>
        <taxon>Peronosporomycetes</taxon>
        <taxon>Peronosporales</taxon>
        <taxon>Peronosporaceae</taxon>
        <taxon>Phytophthora</taxon>
    </lineage>
</organism>
<feature type="region of interest" description="Disordered" evidence="1">
    <location>
        <begin position="44"/>
        <end position="155"/>
    </location>
</feature>
<evidence type="ECO:0000256" key="1">
    <source>
        <dbReference type="SAM" id="MobiDB-lite"/>
    </source>
</evidence>
<feature type="domain" description="Retrotransposon gag" evidence="2">
    <location>
        <begin position="200"/>
        <end position="272"/>
    </location>
</feature>
<dbReference type="InterPro" id="IPR005162">
    <property type="entry name" value="Retrotrans_gag_dom"/>
</dbReference>
<evidence type="ECO:0000313" key="4">
    <source>
        <dbReference type="Proteomes" id="UP000774804"/>
    </source>
</evidence>
<proteinExistence type="predicted"/>
<feature type="compositionally biased region" description="Basic and acidic residues" evidence="1">
    <location>
        <begin position="99"/>
        <end position="109"/>
    </location>
</feature>
<sequence>MSLQDWNPHEAGAALQKWKKKLRKAFGLIVINEGKQPVSRMATLEKDPSKVPLPPTPKRLECTPPTKRGADRDAFGTADASPYLQDSHMVTPRSTSRMRRMDAEDEGSRGCRGGARASRNGLGRRQTNTDASSSDDDDLLPPTYENEDPQAESTRQMREIAALNDSDPTPRIEMASHRPLDCIKPFSGSRNKTDKWCIPFELSLRDGAIHWFRQLPKKTKRTWKLLSNAFIRYYCSQFTQTALSRYYSAKRERSEHLCDYLNRLNGYARNARLQFEKGGHDAKEYVQQFLVTRGDDNMAESLYHTRVNDIHELEEIIEDVLKGKERMAKRDGVTRHSRNRDSRRDEPHNRQSRRDRCESDRCRDDYRNTPRVTLADASLDDILAELEGREATRSVPSVRMADITRTKMIKTSTTTISLTMLAAMVHWSIMTATSRRLTRVNVAQLLKARTPVQTTVRHEETSQIASEASIKTVAVAGEPSSRTVEVASAASIKTVEVVTEASVKTLVVAVTSTVTTGAHSTDRVQSAAHDAGQCELFRNFQDLAKFVRIKGTKEELPPELKSVVQFAEPSMDAECIYAFMGNGKWPDDYITSVKATETEKERSQVLGGGVEDVMECADVDGSISEDSFGRVSSATSHEPQGRSKMMWLNPGEKQGWWSAKKFDRRIRMRALV</sequence>
<dbReference type="Pfam" id="PF03732">
    <property type="entry name" value="Retrotrans_gag"/>
    <property type="match status" value="1"/>
</dbReference>
<feature type="region of interest" description="Disordered" evidence="1">
    <location>
        <begin position="327"/>
        <end position="365"/>
    </location>
</feature>
<reference evidence="3" key="1">
    <citation type="submission" date="2018-10" db="EMBL/GenBank/DDBJ databases">
        <title>Effector identification in a new, highly contiguous assembly of the strawberry crown rot pathogen Phytophthora cactorum.</title>
        <authorList>
            <person name="Armitage A.D."/>
            <person name="Nellist C.F."/>
            <person name="Bates H."/>
            <person name="Vickerstaff R.J."/>
            <person name="Harrison R.J."/>
        </authorList>
    </citation>
    <scope>NUCLEOTIDE SEQUENCE</scope>
    <source>
        <strain evidence="3">4032</strain>
    </source>
</reference>
<dbReference type="VEuPathDB" id="FungiDB:PC110_g18666"/>
<dbReference type="AlphaFoldDB" id="A0A8T1AFT7"/>
<dbReference type="EMBL" id="RCMI01002210">
    <property type="protein sequence ID" value="KAG2877993.1"/>
    <property type="molecule type" value="Genomic_DNA"/>
</dbReference>
<comment type="caution">
    <text evidence="3">The sequence shown here is derived from an EMBL/GenBank/DDBJ whole genome shotgun (WGS) entry which is preliminary data.</text>
</comment>
<evidence type="ECO:0000259" key="2">
    <source>
        <dbReference type="Pfam" id="PF03732"/>
    </source>
</evidence>
<dbReference type="VEuPathDB" id="FungiDB:PC110_g23865"/>
<gene>
    <name evidence="3" type="ORF">PC115_g23202</name>
</gene>
<accession>A0A8T1AFT7</accession>
<name>A0A8T1AFT7_9STRA</name>
<protein>
    <recommendedName>
        <fullName evidence="2">Retrotransposon gag domain-containing protein</fullName>
    </recommendedName>
</protein>
<evidence type="ECO:0000313" key="3">
    <source>
        <dbReference type="EMBL" id="KAG2877993.1"/>
    </source>
</evidence>
<feature type="compositionally biased region" description="Acidic residues" evidence="1">
    <location>
        <begin position="133"/>
        <end position="150"/>
    </location>
</feature>
<dbReference type="Proteomes" id="UP000774804">
    <property type="component" value="Unassembled WGS sequence"/>
</dbReference>
<dbReference type="VEuPathDB" id="FungiDB:PC110_g7806"/>